<dbReference type="AlphaFoldDB" id="A0A4C1XG25"/>
<organism evidence="2 3">
    <name type="scientific">Eumeta variegata</name>
    <name type="common">Bagworm moth</name>
    <name type="synonym">Eumeta japonica</name>
    <dbReference type="NCBI Taxonomy" id="151549"/>
    <lineage>
        <taxon>Eukaryota</taxon>
        <taxon>Metazoa</taxon>
        <taxon>Ecdysozoa</taxon>
        <taxon>Arthropoda</taxon>
        <taxon>Hexapoda</taxon>
        <taxon>Insecta</taxon>
        <taxon>Pterygota</taxon>
        <taxon>Neoptera</taxon>
        <taxon>Endopterygota</taxon>
        <taxon>Lepidoptera</taxon>
        <taxon>Glossata</taxon>
        <taxon>Ditrysia</taxon>
        <taxon>Tineoidea</taxon>
        <taxon>Psychidae</taxon>
        <taxon>Oiketicinae</taxon>
        <taxon>Eumeta</taxon>
    </lineage>
</organism>
<accession>A0A4C1XG25</accession>
<evidence type="ECO:0000313" key="3">
    <source>
        <dbReference type="Proteomes" id="UP000299102"/>
    </source>
</evidence>
<name>A0A4C1XG25_EUMVA</name>
<evidence type="ECO:0000256" key="1">
    <source>
        <dbReference type="SAM" id="MobiDB-lite"/>
    </source>
</evidence>
<protein>
    <submittedName>
        <fullName evidence="2">Uncharacterized protein</fullName>
    </submittedName>
</protein>
<gene>
    <name evidence="2" type="ORF">EVAR_24996_1</name>
</gene>
<dbReference type="EMBL" id="BGZK01000852">
    <property type="protein sequence ID" value="GBP62891.1"/>
    <property type="molecule type" value="Genomic_DNA"/>
</dbReference>
<comment type="caution">
    <text evidence="2">The sequence shown here is derived from an EMBL/GenBank/DDBJ whole genome shotgun (WGS) entry which is preliminary data.</text>
</comment>
<dbReference type="Proteomes" id="UP000299102">
    <property type="component" value="Unassembled WGS sequence"/>
</dbReference>
<keyword evidence="3" id="KW-1185">Reference proteome</keyword>
<proteinExistence type="predicted"/>
<feature type="compositionally biased region" description="Low complexity" evidence="1">
    <location>
        <begin position="97"/>
        <end position="108"/>
    </location>
</feature>
<feature type="region of interest" description="Disordered" evidence="1">
    <location>
        <begin position="77"/>
        <end position="119"/>
    </location>
</feature>
<evidence type="ECO:0000313" key="2">
    <source>
        <dbReference type="EMBL" id="GBP62891.1"/>
    </source>
</evidence>
<sequence length="119" mass="12984">MRLLYRLVEYKTLGSEVGIERHTTCVRGGTSYSHIIPSEAFRPQRTCTITYERRMPVTSACPGNGCARQILGGRRGRARAASRMGRAEPAATVDTGLADPAAPRPALDSLHSKGTYKHI</sequence>
<reference evidence="2 3" key="1">
    <citation type="journal article" date="2019" name="Commun. Biol.">
        <title>The bagworm genome reveals a unique fibroin gene that provides high tensile strength.</title>
        <authorList>
            <person name="Kono N."/>
            <person name="Nakamura H."/>
            <person name="Ohtoshi R."/>
            <person name="Tomita M."/>
            <person name="Numata K."/>
            <person name="Arakawa K."/>
        </authorList>
    </citation>
    <scope>NUCLEOTIDE SEQUENCE [LARGE SCALE GENOMIC DNA]</scope>
</reference>